<dbReference type="AlphaFoldDB" id="F2Q8Z3"/>
<name>F2Q8Z3_SALET</name>
<dbReference type="EMBL" id="FN298496">
    <property type="protein sequence ID" value="CAX68089.1"/>
    <property type="molecule type" value="Genomic_DNA"/>
</dbReference>
<sequence length="77" mass="8388">MFSGINAGRQLFIFIHRDLLEQIDMNTLSSSTDQSGQTQWSGVMRAVSGILSLATVRPAPFYTALSCSLSQTEAAYV</sequence>
<evidence type="ECO:0000313" key="1">
    <source>
        <dbReference type="EMBL" id="CAX68089.1"/>
    </source>
</evidence>
<reference evidence="1" key="1">
    <citation type="submission" date="2009-04" db="EMBL/GenBank/DDBJ databases">
        <title>Novel enterobacterial integrative and conjugative elements (ICEs), including a mobilisable relateive of SPI-7.</title>
        <authorList>
            <person name="Seth-Smith H.M."/>
        </authorList>
    </citation>
    <scope>NUCLEOTIDE SEQUENCE</scope>
    <source>
        <strain evidence="1">5494-57</strain>
    </source>
</reference>
<accession>F2Q8Z3</accession>
<gene>
    <name evidence="1" type="ORF">CTnscr_102a</name>
</gene>
<protein>
    <submittedName>
        <fullName evidence="1">Uncharacterized protein</fullName>
    </submittedName>
</protein>
<organism evidence="1">
    <name type="scientific">Salmonella enterica I</name>
    <dbReference type="NCBI Taxonomy" id="59201"/>
    <lineage>
        <taxon>Bacteria</taxon>
        <taxon>Pseudomonadati</taxon>
        <taxon>Pseudomonadota</taxon>
        <taxon>Gammaproteobacteria</taxon>
        <taxon>Enterobacterales</taxon>
        <taxon>Enterobacteriaceae</taxon>
        <taxon>Salmonella</taxon>
    </lineage>
</organism>
<proteinExistence type="predicted"/>